<evidence type="ECO:0000313" key="1">
    <source>
        <dbReference type="EMBL" id="SER52239.1"/>
    </source>
</evidence>
<protein>
    <submittedName>
        <fullName evidence="1">Uncharacterized protein</fullName>
    </submittedName>
</protein>
<dbReference type="EMBL" id="FOFD01000006">
    <property type="protein sequence ID" value="SER52239.1"/>
    <property type="molecule type" value="Genomic_DNA"/>
</dbReference>
<dbReference type="Proteomes" id="UP000199114">
    <property type="component" value="Unassembled WGS sequence"/>
</dbReference>
<organism evidence="1 2">
    <name type="scientific">Natrinema salaciae</name>
    <dbReference type="NCBI Taxonomy" id="1186196"/>
    <lineage>
        <taxon>Archaea</taxon>
        <taxon>Methanobacteriati</taxon>
        <taxon>Methanobacteriota</taxon>
        <taxon>Stenosarchaea group</taxon>
        <taxon>Halobacteria</taxon>
        <taxon>Halobacteriales</taxon>
        <taxon>Natrialbaceae</taxon>
        <taxon>Natrinema</taxon>
    </lineage>
</organism>
<accession>A0A1H9PWU1</accession>
<evidence type="ECO:0000313" key="2">
    <source>
        <dbReference type="Proteomes" id="UP000199114"/>
    </source>
</evidence>
<keyword evidence="2" id="KW-1185">Reference proteome</keyword>
<reference evidence="2" key="1">
    <citation type="submission" date="2016-10" db="EMBL/GenBank/DDBJ databases">
        <authorList>
            <person name="Varghese N."/>
            <person name="Submissions S."/>
        </authorList>
    </citation>
    <scope>NUCLEOTIDE SEQUENCE [LARGE SCALE GENOMIC DNA]</scope>
    <source>
        <strain evidence="2">DSM 25055</strain>
    </source>
</reference>
<name>A0A1H9PWU1_9EURY</name>
<dbReference type="AlphaFoldDB" id="A0A1H9PWU1"/>
<proteinExistence type="predicted"/>
<sequence length="170" mass="18784">MSEGMSPTTQITDDAYDPADELRELLAEVKSDAKLHYEEERPFQLPGGYEATQLSYTMTFDGFELTGTETITPFSVMVSLDGHLGCATSVILTNSLIYGVPTQAYIDEGNTANIAPAQYRDLTAEWYADPAIEAGIAEARLENRAVDLEANLVQLDRLEKWARVWLKAGD</sequence>
<gene>
    <name evidence="1" type="ORF">SAMN04489841_3996</name>
</gene>